<feature type="transmembrane region" description="Helical" evidence="4">
    <location>
        <begin position="152"/>
        <end position="172"/>
    </location>
</feature>
<feature type="transmembrane region" description="Helical" evidence="4">
    <location>
        <begin position="56"/>
        <end position="77"/>
    </location>
</feature>
<evidence type="ECO:0008006" key="8">
    <source>
        <dbReference type="Google" id="ProtNLM"/>
    </source>
</evidence>
<dbReference type="InterPro" id="IPR036600">
    <property type="entry name" value="PAH_sf"/>
</dbReference>
<evidence type="ECO:0000256" key="1">
    <source>
        <dbReference type="ARBA" id="ARBA00004123"/>
    </source>
</evidence>
<accession>R7U839</accession>
<evidence type="ECO:0000313" key="6">
    <source>
        <dbReference type="EnsemblMetazoa" id="CapteP196712"/>
    </source>
</evidence>
<evidence type="ECO:0000256" key="2">
    <source>
        <dbReference type="ARBA" id="ARBA00023242"/>
    </source>
</evidence>
<reference evidence="5 7" key="2">
    <citation type="journal article" date="2013" name="Nature">
        <title>Insights into bilaterian evolution from three spiralian genomes.</title>
        <authorList>
            <person name="Simakov O."/>
            <person name="Marletaz F."/>
            <person name="Cho S.J."/>
            <person name="Edsinger-Gonzales E."/>
            <person name="Havlak P."/>
            <person name="Hellsten U."/>
            <person name="Kuo D.H."/>
            <person name="Larsson T."/>
            <person name="Lv J."/>
            <person name="Arendt D."/>
            <person name="Savage R."/>
            <person name="Osoegawa K."/>
            <person name="de Jong P."/>
            <person name="Grimwood J."/>
            <person name="Chapman J.A."/>
            <person name="Shapiro H."/>
            <person name="Aerts A."/>
            <person name="Otillar R.P."/>
            <person name="Terry A.Y."/>
            <person name="Boore J.L."/>
            <person name="Grigoriev I.V."/>
            <person name="Lindberg D.R."/>
            <person name="Seaver E.C."/>
            <person name="Weisblat D.A."/>
            <person name="Putnam N.H."/>
            <person name="Rokhsar D.S."/>
        </authorList>
    </citation>
    <scope>NUCLEOTIDE SEQUENCE</scope>
    <source>
        <strain evidence="5 7">I ESC-2004</strain>
    </source>
</reference>
<dbReference type="EnsemblMetazoa" id="CapteT196712">
    <property type="protein sequence ID" value="CapteP196712"/>
    <property type="gene ID" value="CapteG196712"/>
</dbReference>
<reference evidence="7" key="1">
    <citation type="submission" date="2012-12" db="EMBL/GenBank/DDBJ databases">
        <authorList>
            <person name="Hellsten U."/>
            <person name="Grimwood J."/>
            <person name="Chapman J.A."/>
            <person name="Shapiro H."/>
            <person name="Aerts A."/>
            <person name="Otillar R.P."/>
            <person name="Terry A.Y."/>
            <person name="Boore J.L."/>
            <person name="Simakov O."/>
            <person name="Marletaz F."/>
            <person name="Cho S.-J."/>
            <person name="Edsinger-Gonzales E."/>
            <person name="Havlak P."/>
            <person name="Kuo D.-H."/>
            <person name="Larsson T."/>
            <person name="Lv J."/>
            <person name="Arendt D."/>
            <person name="Savage R."/>
            <person name="Osoegawa K."/>
            <person name="de Jong P."/>
            <person name="Lindberg D.R."/>
            <person name="Seaver E.C."/>
            <person name="Weisblat D.A."/>
            <person name="Putnam N.H."/>
            <person name="Grigoriev I.V."/>
            <person name="Rokhsar D.S."/>
        </authorList>
    </citation>
    <scope>NUCLEOTIDE SEQUENCE</scope>
    <source>
        <strain evidence="7">I ESC-2004</strain>
    </source>
</reference>
<dbReference type="OrthoDB" id="6325617at2759"/>
<organism evidence="5">
    <name type="scientific">Capitella teleta</name>
    <name type="common">Polychaete worm</name>
    <dbReference type="NCBI Taxonomy" id="283909"/>
    <lineage>
        <taxon>Eukaryota</taxon>
        <taxon>Metazoa</taxon>
        <taxon>Spiralia</taxon>
        <taxon>Lophotrochozoa</taxon>
        <taxon>Annelida</taxon>
        <taxon>Polychaeta</taxon>
        <taxon>Sedentaria</taxon>
        <taxon>Scolecida</taxon>
        <taxon>Capitellidae</taxon>
        <taxon>Capitella</taxon>
    </lineage>
</organism>
<dbReference type="EMBL" id="AMQN01008769">
    <property type="status" value="NOT_ANNOTATED_CDS"/>
    <property type="molecule type" value="Genomic_DNA"/>
</dbReference>
<dbReference type="Pfam" id="PF10324">
    <property type="entry name" value="7TM_GPCR_Srw"/>
    <property type="match status" value="1"/>
</dbReference>
<protein>
    <recommendedName>
        <fullName evidence="8">G-protein coupled receptors family 1 profile domain-containing protein</fullName>
    </recommendedName>
</protein>
<evidence type="ECO:0000313" key="7">
    <source>
        <dbReference type="Proteomes" id="UP000014760"/>
    </source>
</evidence>
<evidence type="ECO:0000313" key="5">
    <source>
        <dbReference type="EMBL" id="ELU02535.1"/>
    </source>
</evidence>
<evidence type="ECO:0000256" key="3">
    <source>
        <dbReference type="PROSITE-ProRule" id="PRU00810"/>
    </source>
</evidence>
<proteinExistence type="predicted"/>
<dbReference type="PANTHER" id="PTHR46641">
    <property type="entry name" value="FMRFAMIDE RECEPTOR-RELATED"/>
    <property type="match status" value="1"/>
</dbReference>
<name>R7U839_CAPTE</name>
<keyword evidence="4" id="KW-1133">Transmembrane helix</keyword>
<dbReference type="InterPro" id="IPR052954">
    <property type="entry name" value="GPCR-Ligand_Int"/>
</dbReference>
<dbReference type="STRING" id="283909.R7U839"/>
<evidence type="ECO:0000256" key="4">
    <source>
        <dbReference type="SAM" id="Phobius"/>
    </source>
</evidence>
<dbReference type="SUPFAM" id="SSF47762">
    <property type="entry name" value="PAH2 domain"/>
    <property type="match status" value="1"/>
</dbReference>
<feature type="transmembrane region" description="Helical" evidence="4">
    <location>
        <begin position="210"/>
        <end position="229"/>
    </location>
</feature>
<dbReference type="Pfam" id="PF02671">
    <property type="entry name" value="PAH"/>
    <property type="match status" value="1"/>
</dbReference>
<gene>
    <name evidence="5" type="ORF">CAPTEDRAFT_196712</name>
</gene>
<dbReference type="HOGENOM" id="CLU_038200_0_0_1"/>
<feature type="transmembrane region" description="Helical" evidence="4">
    <location>
        <begin position="313"/>
        <end position="336"/>
    </location>
</feature>
<dbReference type="PANTHER" id="PTHR46641:SF2">
    <property type="entry name" value="FMRFAMIDE RECEPTOR"/>
    <property type="match status" value="1"/>
</dbReference>
<sequence>METTIPPEFLEVPEILATYEEHPHWWAYILPAFATLGIIGNSISIGVFLHQKMRSLCTLFITAIFVFQCIFLISKVLTTSLSMWLNRKHPWPEMMLYLPHIEVIQKIYVNGIVVNDVAHSCVGWFSFLLILEQYAAFNHVEKLRKISRLENGIKIIVTVMNLSILLHLIQFFKYTRKETLYTTKPHTQVCLSEVYRTGSFDFYDKYITPMLFHCVPWICALVLLIKTLIDHFARKARNIADLNESFRSLPRYQLPPGTKAGRSFKIVVSLTSIYLWANLVYVCIRFYGVLNPNTEAPECSIIPGDTSYSRDDAILGVLSILFHVTNGVLNFPICMLMGNDFRAVFMDSIRRNVSKVEAQRVKISNAILSVGGLVAQRFGQRGRSGVFATPESGLRVIGEQEFIEEQLARSRTNSHSISPPSCNLVSTIRSSAKMQNISEEERALREELIMAVGYTNVVKCVFADKREVFLEFLEIFTGIRSGRNIKYAEAMLRVTELFDGYPHLVKHFERFLPSDYCREIETKDPFKWLDFRRSD</sequence>
<keyword evidence="4" id="KW-0812">Transmembrane</keyword>
<dbReference type="SUPFAM" id="SSF81321">
    <property type="entry name" value="Family A G protein-coupled receptor-like"/>
    <property type="match status" value="1"/>
</dbReference>
<dbReference type="AlphaFoldDB" id="R7U839"/>
<feature type="transmembrane region" description="Helical" evidence="4">
    <location>
        <begin position="25"/>
        <end position="49"/>
    </location>
</feature>
<dbReference type="Gene3D" id="1.20.1160.11">
    <property type="entry name" value="Paired amphipathic helix"/>
    <property type="match status" value="1"/>
</dbReference>
<dbReference type="InterPro" id="IPR003822">
    <property type="entry name" value="PAH"/>
</dbReference>
<dbReference type="PROSITE" id="PS51477">
    <property type="entry name" value="PAH"/>
    <property type="match status" value="1"/>
</dbReference>
<keyword evidence="4" id="KW-0472">Membrane</keyword>
<dbReference type="InterPro" id="IPR019427">
    <property type="entry name" value="7TM_GPCR_serpentine_rcpt_Srw"/>
</dbReference>
<reference evidence="6" key="3">
    <citation type="submission" date="2015-06" db="UniProtKB">
        <authorList>
            <consortium name="EnsemblMetazoa"/>
        </authorList>
    </citation>
    <scope>IDENTIFICATION</scope>
</reference>
<keyword evidence="2 3" id="KW-0539">Nucleus</keyword>
<dbReference type="GO" id="GO:0006355">
    <property type="term" value="P:regulation of DNA-templated transcription"/>
    <property type="evidence" value="ECO:0007669"/>
    <property type="project" value="InterPro"/>
</dbReference>
<dbReference type="EMBL" id="KB303931">
    <property type="protein sequence ID" value="ELU02535.1"/>
    <property type="molecule type" value="Genomic_DNA"/>
</dbReference>
<comment type="subcellular location">
    <subcellularLocation>
        <location evidence="1 3">Nucleus</location>
    </subcellularLocation>
</comment>
<dbReference type="GO" id="GO:0005634">
    <property type="term" value="C:nucleus"/>
    <property type="evidence" value="ECO:0007669"/>
    <property type="project" value="UniProtKB-SubCell"/>
</dbReference>
<dbReference type="Proteomes" id="UP000014760">
    <property type="component" value="Unassembled WGS sequence"/>
</dbReference>
<dbReference type="GO" id="GO:0008528">
    <property type="term" value="F:G protein-coupled peptide receptor activity"/>
    <property type="evidence" value="ECO:0007669"/>
    <property type="project" value="InterPro"/>
</dbReference>
<keyword evidence="7" id="KW-1185">Reference proteome</keyword>
<feature type="transmembrane region" description="Helical" evidence="4">
    <location>
        <begin position="107"/>
        <end position="131"/>
    </location>
</feature>
<dbReference type="Gene3D" id="1.20.1070.10">
    <property type="entry name" value="Rhodopsin 7-helix transmembrane proteins"/>
    <property type="match status" value="1"/>
</dbReference>
<feature type="transmembrane region" description="Helical" evidence="4">
    <location>
        <begin position="266"/>
        <end position="287"/>
    </location>
</feature>